<organism evidence="7 8">
    <name type="scientific">Erpetoichthys calabaricus</name>
    <name type="common">Rope fish</name>
    <name type="synonym">Calamoichthys calabaricus</name>
    <dbReference type="NCBI Taxonomy" id="27687"/>
    <lineage>
        <taxon>Eukaryota</taxon>
        <taxon>Metazoa</taxon>
        <taxon>Chordata</taxon>
        <taxon>Craniata</taxon>
        <taxon>Vertebrata</taxon>
        <taxon>Euteleostomi</taxon>
        <taxon>Actinopterygii</taxon>
        <taxon>Polypteriformes</taxon>
        <taxon>Polypteridae</taxon>
        <taxon>Erpetoichthys</taxon>
    </lineage>
</organism>
<reference evidence="7" key="2">
    <citation type="submission" date="2025-09" db="UniProtKB">
        <authorList>
            <consortium name="Ensembl"/>
        </authorList>
    </citation>
    <scope>IDENTIFICATION</scope>
</reference>
<dbReference type="Proteomes" id="UP000694620">
    <property type="component" value="Unassembled WGS sequence"/>
</dbReference>
<dbReference type="SUPFAM" id="SSF56112">
    <property type="entry name" value="Protein kinase-like (PK-like)"/>
    <property type="match status" value="1"/>
</dbReference>
<dbReference type="Ensembl" id="ENSECRT00000026260.1">
    <property type="protein sequence ID" value="ENSECRP00000025718.1"/>
    <property type="gene ID" value="ENSECRG00000017362.1"/>
</dbReference>
<dbReference type="PANTHER" id="PTHR11042:SF91">
    <property type="entry name" value="EUKARYOTIC TRANSLATION INITIATION FACTOR 2-ALPHA KINASE"/>
    <property type="match status" value="1"/>
</dbReference>
<dbReference type="SMART" id="SM00220">
    <property type="entry name" value="S_TKc"/>
    <property type="match status" value="1"/>
</dbReference>
<feature type="domain" description="Protein kinase" evidence="6">
    <location>
        <begin position="1"/>
        <end position="182"/>
    </location>
</feature>
<protein>
    <recommendedName>
        <fullName evidence="6">Protein kinase domain-containing protein</fullName>
    </recommendedName>
</protein>
<dbReference type="PANTHER" id="PTHR11042">
    <property type="entry name" value="EUKARYOTIC TRANSLATION INITIATION FACTOR 2-ALPHA KINASE EIF2-ALPHA KINASE -RELATED"/>
    <property type="match status" value="1"/>
</dbReference>
<dbReference type="GO" id="GO:0005737">
    <property type="term" value="C:cytoplasm"/>
    <property type="evidence" value="ECO:0007669"/>
    <property type="project" value="TreeGrafter"/>
</dbReference>
<dbReference type="InterPro" id="IPR008271">
    <property type="entry name" value="Ser/Thr_kinase_AS"/>
</dbReference>
<dbReference type="GO" id="GO:0005524">
    <property type="term" value="F:ATP binding"/>
    <property type="evidence" value="ECO:0007669"/>
    <property type="project" value="UniProtKB-KW"/>
</dbReference>
<keyword evidence="2" id="KW-0547">Nucleotide-binding</keyword>
<keyword evidence="3" id="KW-0418">Kinase</keyword>
<evidence type="ECO:0000313" key="7">
    <source>
        <dbReference type="Ensembl" id="ENSECRP00000025718.1"/>
    </source>
</evidence>
<evidence type="ECO:0000313" key="8">
    <source>
        <dbReference type="Proteomes" id="UP000694620"/>
    </source>
</evidence>
<evidence type="ECO:0000256" key="2">
    <source>
        <dbReference type="ARBA" id="ARBA00022741"/>
    </source>
</evidence>
<dbReference type="PROSITE" id="PS00108">
    <property type="entry name" value="PROTEIN_KINASE_ST"/>
    <property type="match status" value="1"/>
</dbReference>
<dbReference type="InterPro" id="IPR000719">
    <property type="entry name" value="Prot_kinase_dom"/>
</dbReference>
<comment type="similarity">
    <text evidence="5">Belongs to the protein kinase superfamily. Ser/Thr protein kinase family. GCN2 subfamily.</text>
</comment>
<dbReference type="PROSITE" id="PS50011">
    <property type="entry name" value="PROTEIN_KINASE_DOM"/>
    <property type="match status" value="1"/>
</dbReference>
<dbReference type="GO" id="GO:0004694">
    <property type="term" value="F:eukaryotic translation initiation factor 2alpha kinase activity"/>
    <property type="evidence" value="ECO:0007669"/>
    <property type="project" value="TreeGrafter"/>
</dbReference>
<evidence type="ECO:0000256" key="4">
    <source>
        <dbReference type="ARBA" id="ARBA00022840"/>
    </source>
</evidence>
<evidence type="ECO:0000256" key="3">
    <source>
        <dbReference type="ARBA" id="ARBA00022777"/>
    </source>
</evidence>
<reference evidence="7" key="1">
    <citation type="submission" date="2025-08" db="UniProtKB">
        <authorList>
            <consortium name="Ensembl"/>
        </authorList>
    </citation>
    <scope>IDENTIFICATION</scope>
</reference>
<keyword evidence="8" id="KW-1185">Reference proteome</keyword>
<dbReference type="AlphaFoldDB" id="A0A8C4T3M8"/>
<dbReference type="Pfam" id="PF00069">
    <property type="entry name" value="Pkinase"/>
    <property type="match status" value="1"/>
</dbReference>
<keyword evidence="1" id="KW-0808">Transferase</keyword>
<accession>A0A8C4T3M8</accession>
<dbReference type="InterPro" id="IPR050339">
    <property type="entry name" value="CC_SR_Kinase"/>
</dbReference>
<keyword evidence="4" id="KW-0067">ATP-binding</keyword>
<name>A0A8C4T3M8_ERPCA</name>
<evidence type="ECO:0000256" key="5">
    <source>
        <dbReference type="ARBA" id="ARBA00037982"/>
    </source>
</evidence>
<dbReference type="Gene3D" id="3.30.200.20">
    <property type="entry name" value="Phosphorylase Kinase, domain 1"/>
    <property type="match status" value="1"/>
</dbReference>
<dbReference type="Gene3D" id="1.10.510.10">
    <property type="entry name" value="Transferase(Phosphotransferase) domain 1"/>
    <property type="match status" value="1"/>
</dbReference>
<dbReference type="InterPro" id="IPR011009">
    <property type="entry name" value="Kinase-like_dom_sf"/>
</dbReference>
<evidence type="ECO:0000256" key="1">
    <source>
        <dbReference type="ARBA" id="ARBA00022679"/>
    </source>
</evidence>
<dbReference type="GO" id="GO:0005634">
    <property type="term" value="C:nucleus"/>
    <property type="evidence" value="ECO:0007669"/>
    <property type="project" value="TreeGrafter"/>
</dbReference>
<dbReference type="GeneTree" id="ENSGT00940000160736"/>
<sequence length="182" mass="20835">SREVAALAKLDHKNIVQYVTYWEPGSKHISLFFSSSNPSTRQRYLFIQMKLYEKGTLETWMKDNKRSKIEAICMFAQIVDGVDEIHSNNLIHRDLKPNNIFIGDDGTAKIGDFGLACMTSSDDDNLLIERTKNAGTNSYMSPEQNNLRNYGNEVDIFSLGLIFFELLWPMSTDLEKSKVRLV</sequence>
<evidence type="ECO:0000259" key="6">
    <source>
        <dbReference type="PROSITE" id="PS50011"/>
    </source>
</evidence>
<proteinExistence type="inferred from homology"/>